<dbReference type="Proteomes" id="UP000616151">
    <property type="component" value="Unassembled WGS sequence"/>
</dbReference>
<sequence>MTTNSDHRLCGVPSWGERRGNNEIKPVPRTGGHKDLVAYDFPGIAVGVADYAEGPTGATVIHIPAGARLAIDARGGAIGMSNGFEYFAHAICLTGGSVYGLSAGAGVAHELHAQHGNRGSVDDLKLVSTAVIYDFSARDNAIVPDAALGQAAIRAAAHGSVPVGRVGAGASASAGKIDHARTEFTGQGAAFGKAGEARVLVVTVVNPVGVIVDRDGSVVRGNYDAVSGRRRPLANDCLEMLEQSQPARAARGNTTVTAVVTNVRLADKELIHFGRQVHSSMNRAIQPFHTALDGDTLFALTTDEVELAPPPDRDNGLMNSIALGSFASELAWDAVLRAAR</sequence>
<evidence type="ECO:0000313" key="1">
    <source>
        <dbReference type="EMBL" id="MBK1867287.1"/>
    </source>
</evidence>
<gene>
    <name evidence="1" type="ORF">JHL16_13105</name>
</gene>
<protein>
    <submittedName>
        <fullName evidence="1">P1 family peptidase</fullName>
    </submittedName>
</protein>
<evidence type="ECO:0000313" key="2">
    <source>
        <dbReference type="Proteomes" id="UP000616151"/>
    </source>
</evidence>
<organism evidence="1 2">
    <name type="scientific">Taklimakanibacter albus</name>
    <dbReference type="NCBI Taxonomy" id="2800327"/>
    <lineage>
        <taxon>Bacteria</taxon>
        <taxon>Pseudomonadati</taxon>
        <taxon>Pseudomonadota</taxon>
        <taxon>Alphaproteobacteria</taxon>
        <taxon>Hyphomicrobiales</taxon>
        <taxon>Aestuariivirgaceae</taxon>
        <taxon>Taklimakanibacter</taxon>
    </lineage>
</organism>
<name>A0ACC5R3Z1_9HYPH</name>
<comment type="caution">
    <text evidence="1">The sequence shown here is derived from an EMBL/GenBank/DDBJ whole genome shotgun (WGS) entry which is preliminary data.</text>
</comment>
<keyword evidence="2" id="KW-1185">Reference proteome</keyword>
<dbReference type="EMBL" id="JAENHL010000007">
    <property type="protein sequence ID" value="MBK1867287.1"/>
    <property type="molecule type" value="Genomic_DNA"/>
</dbReference>
<accession>A0ACC5R3Z1</accession>
<proteinExistence type="predicted"/>
<reference evidence="1" key="1">
    <citation type="submission" date="2021-01" db="EMBL/GenBank/DDBJ databases">
        <authorList>
            <person name="Sun Q."/>
        </authorList>
    </citation>
    <scope>NUCLEOTIDE SEQUENCE</scope>
    <source>
        <strain evidence="1">YIM B02566</strain>
    </source>
</reference>